<accession>A0AA43Q5G7</accession>
<dbReference type="Gene3D" id="1.20.1640.10">
    <property type="entry name" value="Multidrug efflux transporter AcrB transmembrane domain"/>
    <property type="match status" value="2"/>
</dbReference>
<dbReference type="InterPro" id="IPR027463">
    <property type="entry name" value="AcrB_DN_DC_subdom"/>
</dbReference>
<feature type="transmembrane region" description="Helical" evidence="1">
    <location>
        <begin position="884"/>
        <end position="903"/>
    </location>
</feature>
<dbReference type="Gene3D" id="3.30.70.1320">
    <property type="entry name" value="Multidrug efflux transporter AcrB pore domain like"/>
    <property type="match status" value="1"/>
</dbReference>
<dbReference type="InterPro" id="IPR000731">
    <property type="entry name" value="SSD"/>
</dbReference>
<feature type="transmembrane region" description="Helical" evidence="1">
    <location>
        <begin position="402"/>
        <end position="426"/>
    </location>
</feature>
<keyword evidence="1" id="KW-0472">Membrane</keyword>
<comment type="caution">
    <text evidence="3">The sequence shown here is derived from an EMBL/GenBank/DDBJ whole genome shotgun (WGS) entry which is preliminary data.</text>
</comment>
<feature type="transmembrane region" description="Helical" evidence="1">
    <location>
        <begin position="350"/>
        <end position="369"/>
    </location>
</feature>
<dbReference type="SUPFAM" id="SSF82693">
    <property type="entry name" value="Multidrug efflux transporter AcrB pore domain, PN1, PN2, PC1 and PC2 subdomains"/>
    <property type="match status" value="3"/>
</dbReference>
<dbReference type="EMBL" id="JAQSDF010000049">
    <property type="protein sequence ID" value="MDI1231936.1"/>
    <property type="molecule type" value="Genomic_DNA"/>
</dbReference>
<gene>
    <name evidence="3" type="ORF">PSU93_12370</name>
</gene>
<evidence type="ECO:0000313" key="4">
    <source>
        <dbReference type="Proteomes" id="UP001160519"/>
    </source>
</evidence>
<reference evidence="3" key="1">
    <citation type="submission" date="2023-01" db="EMBL/GenBank/DDBJ databases">
        <title>Biogeochemical cycle of methane in antarctic sediments.</title>
        <authorList>
            <person name="Roldan D.M."/>
            <person name="Menes R.J."/>
        </authorList>
    </citation>
    <scope>NUCLEOTIDE SEQUENCE [LARGE SCALE GENOMIC DNA]</scope>
    <source>
        <strain evidence="3">K-2018 MAG008</strain>
    </source>
</reference>
<dbReference type="Gene3D" id="3.30.2090.10">
    <property type="entry name" value="Multidrug efflux transporter AcrB TolC docking domain, DN and DC subdomains"/>
    <property type="match status" value="2"/>
</dbReference>
<keyword evidence="1" id="KW-1133">Transmembrane helix</keyword>
<dbReference type="Pfam" id="PF00873">
    <property type="entry name" value="ACR_tran"/>
    <property type="match status" value="1"/>
</dbReference>
<protein>
    <submittedName>
        <fullName evidence="3">Efflux RND transporter permease subunit</fullName>
    </submittedName>
</protein>
<dbReference type="GO" id="GO:0005886">
    <property type="term" value="C:plasma membrane"/>
    <property type="evidence" value="ECO:0007669"/>
    <property type="project" value="TreeGrafter"/>
</dbReference>
<evidence type="ECO:0000256" key="1">
    <source>
        <dbReference type="SAM" id="Phobius"/>
    </source>
</evidence>
<dbReference type="SUPFAM" id="SSF82714">
    <property type="entry name" value="Multidrug efflux transporter AcrB TolC docking domain, DN and DC subdomains"/>
    <property type="match status" value="2"/>
</dbReference>
<name>A0AA43Q5G7_9GAMM</name>
<dbReference type="InterPro" id="IPR001036">
    <property type="entry name" value="Acrflvin-R"/>
</dbReference>
<dbReference type="GO" id="GO:0042910">
    <property type="term" value="F:xenobiotic transmembrane transporter activity"/>
    <property type="evidence" value="ECO:0007669"/>
    <property type="project" value="TreeGrafter"/>
</dbReference>
<organism evidence="3 4">
    <name type="scientific">Candidatus Methylobacter titanis</name>
    <dbReference type="NCBI Taxonomy" id="3053457"/>
    <lineage>
        <taxon>Bacteria</taxon>
        <taxon>Pseudomonadati</taxon>
        <taxon>Pseudomonadota</taxon>
        <taxon>Gammaproteobacteria</taxon>
        <taxon>Methylococcales</taxon>
        <taxon>Methylococcaceae</taxon>
        <taxon>Methylobacter</taxon>
    </lineage>
</organism>
<dbReference type="SUPFAM" id="SSF82866">
    <property type="entry name" value="Multidrug efflux transporter AcrB transmembrane domain"/>
    <property type="match status" value="2"/>
</dbReference>
<feature type="domain" description="SSD" evidence="2">
    <location>
        <begin position="353"/>
        <end position="504"/>
    </location>
</feature>
<feature type="transmembrane region" description="Helical" evidence="1">
    <location>
        <begin position="376"/>
        <end position="396"/>
    </location>
</feature>
<feature type="transmembrane region" description="Helical" evidence="1">
    <location>
        <begin position="910"/>
        <end position="930"/>
    </location>
</feature>
<proteinExistence type="predicted"/>
<dbReference type="Gene3D" id="3.30.70.1430">
    <property type="entry name" value="Multidrug efflux transporter AcrB pore domain"/>
    <property type="match status" value="2"/>
</dbReference>
<feature type="transmembrane region" description="Helical" evidence="1">
    <location>
        <begin position="479"/>
        <end position="506"/>
    </location>
</feature>
<feature type="transmembrane region" description="Helical" evidence="1">
    <location>
        <begin position="1013"/>
        <end position="1038"/>
    </location>
</feature>
<feature type="transmembrane region" description="Helical" evidence="1">
    <location>
        <begin position="447"/>
        <end position="467"/>
    </location>
</feature>
<dbReference type="PROSITE" id="PS50156">
    <property type="entry name" value="SSD"/>
    <property type="match status" value="1"/>
</dbReference>
<dbReference type="PRINTS" id="PR00702">
    <property type="entry name" value="ACRIFLAVINRP"/>
</dbReference>
<evidence type="ECO:0000313" key="3">
    <source>
        <dbReference type="EMBL" id="MDI1231936.1"/>
    </source>
</evidence>
<sequence length="1056" mass="114909">MLPSSFTFPIRHRLAIVFLCVALCLAGAYAVFSMPSSIFPQTNFPRVVILIDNGVMPGNEMMATITRPVEEAMKDIPGVRTIRSKTGRGSAEINVFFDWKTDMVQAELFVQGRLATVQKSLPATATSAVWRLTFAAFPVIGISLTSPNHSLTELWETARYTLQPRLLRIPGVARTGIVGGRAPEYHVIVDPLRLQAVNLSLSQVSDALVKNNLIVPTGMLEEDYKLYLTIVDGRVHTIEDLENLTVSASTAGIVQATATTQPIASASHPVRIKDFARVERTQEPAFNIVTANGINAVLLNVYSQPDGSTLDIANQLKQELTSMKQNLPADMQVQIFYDQSLLVGDSIQSVWEAIILGLILSVVILYVFLKNWGTTLVAAIVIPATVLVTFLILRIMGFGFNLMTLGGIAAAIGLVIDDAIVVVEAIHAKLQQGADRLDAVTQALAEIFQPLLASTLTPVVVFIPLAFLDGVAGSFFRALALTMVVSLLTSLVLAVTLIPALASWWLSTPKHLAHQPKLSETSAPYSQNHKAASWFESLSERYEKTLRIALKQAKLVLLGCGLILALGIWLYGRLESEFLPFMDEGGFVIDYHAPWGTSLTETDRQLRQAETILRAIPELESYSRRTGARLALGISQAHKGDFLVKLKADRQRKTDEVVADLRKQLHVAVPGLEWEFAGILGDLIGDLTWSPRPIEIKLFSTDVEWLKHKAPQVQAELGKVAGVVDTFDGLETTGPSLSLRVRYSDALRFGLTANDVALAVGTAMLGQKASYVLEGDRVVNIRVRMNTETTAQIADLNELPLRSADGRTVKLSQVADVVTEPGQLELHREDLRQLVAVSARLENRDLGSAIAEIKARLQQDPTLPSGVLEFGGLYQQQQESFQNLLIVLLASIFLVFTVLLIEFRSFHEPVAILFGSVLALCGTVLAWFMTGTSINIVSLLGAIIGIGVVAKNGILMLDSVQKLKLQNRGLEDALIESGRRRLRPVLMTSMAAALGLLPLAYGVGAGSDMLKPLAIAVIGALILSVLLSLVATPTVYFVTKKWAGSNRRTNLSKAGQ</sequence>
<feature type="transmembrane region" description="Helical" evidence="1">
    <location>
        <begin position="936"/>
        <end position="960"/>
    </location>
</feature>
<dbReference type="PANTHER" id="PTHR32063:SF24">
    <property type="entry name" value="CATION EFFLUX SYSTEM (ACRB_ACRD_ACRF FAMILY)"/>
    <property type="match status" value="1"/>
</dbReference>
<dbReference type="AlphaFoldDB" id="A0AA43Q5G7"/>
<keyword evidence="1" id="KW-0812">Transmembrane</keyword>
<feature type="transmembrane region" description="Helical" evidence="1">
    <location>
        <begin position="981"/>
        <end position="1001"/>
    </location>
</feature>
<feature type="transmembrane region" description="Helical" evidence="1">
    <location>
        <begin position="555"/>
        <end position="572"/>
    </location>
</feature>
<evidence type="ECO:0000259" key="2">
    <source>
        <dbReference type="PROSITE" id="PS50156"/>
    </source>
</evidence>
<dbReference type="Proteomes" id="UP001160519">
    <property type="component" value="Unassembled WGS sequence"/>
</dbReference>
<dbReference type="PANTHER" id="PTHR32063">
    <property type="match status" value="1"/>
</dbReference>
<dbReference type="Gene3D" id="3.30.70.1440">
    <property type="entry name" value="Multidrug efflux transporter AcrB pore domain"/>
    <property type="match status" value="1"/>
</dbReference>
<keyword evidence="4" id="KW-1185">Reference proteome</keyword>